<evidence type="ECO:0000259" key="3">
    <source>
        <dbReference type="Pfam" id="PF01345"/>
    </source>
</evidence>
<organism evidence="5 6">
    <name type="scientific">Glaciecola siphonariae</name>
    <dbReference type="NCBI Taxonomy" id="521012"/>
    <lineage>
        <taxon>Bacteria</taxon>
        <taxon>Pseudomonadati</taxon>
        <taxon>Pseudomonadota</taxon>
        <taxon>Gammaproteobacteria</taxon>
        <taxon>Alteromonadales</taxon>
        <taxon>Alteromonadaceae</taxon>
        <taxon>Glaciecola</taxon>
    </lineage>
</organism>
<dbReference type="InterPro" id="IPR047589">
    <property type="entry name" value="DUF11_rpt"/>
</dbReference>
<gene>
    <name evidence="5" type="ORF">ACFO4O_13280</name>
</gene>
<dbReference type="Pfam" id="PF17963">
    <property type="entry name" value="Big_9"/>
    <property type="match status" value="9"/>
</dbReference>
<evidence type="ECO:0000256" key="2">
    <source>
        <dbReference type="SAM" id="SignalP"/>
    </source>
</evidence>
<dbReference type="RefSeq" id="WP_382409298.1">
    <property type="nucleotide sequence ID" value="NZ_JBHSGU010000005.1"/>
</dbReference>
<feature type="domain" description="Cadherin-like" evidence="4">
    <location>
        <begin position="2982"/>
        <end position="3072"/>
    </location>
</feature>
<feature type="region of interest" description="Disordered" evidence="1">
    <location>
        <begin position="2739"/>
        <end position="2759"/>
    </location>
</feature>
<comment type="caution">
    <text evidence="5">The sequence shown here is derived from an EMBL/GenBank/DDBJ whole genome shotgun (WGS) entry which is preliminary data.</text>
</comment>
<dbReference type="Pfam" id="PF01345">
    <property type="entry name" value="DUF11"/>
    <property type="match status" value="1"/>
</dbReference>
<evidence type="ECO:0000313" key="6">
    <source>
        <dbReference type="Proteomes" id="UP001595897"/>
    </source>
</evidence>
<dbReference type="Gene3D" id="2.60.40.3440">
    <property type="match status" value="2"/>
</dbReference>
<dbReference type="Pfam" id="PF17892">
    <property type="entry name" value="Cadherin_5"/>
    <property type="match status" value="5"/>
</dbReference>
<keyword evidence="2" id="KW-0732">Signal</keyword>
<evidence type="ECO:0000259" key="4">
    <source>
        <dbReference type="Pfam" id="PF17892"/>
    </source>
</evidence>
<sequence length="4459" mass="459816">MKTRGKIAAISALLISSFVSSGALATTPVASNGLPAEGLAGEQVCFDAGLSHTGAAGFGPYFRVVADDNLTLNSASLFGSALSVTNVGVFPSTSPFELEDPFTKTMVTGSPGQSFFLVRKSVGSVVENGPDLSTNLCVTIASAAVIGEALDVSITPVYRFGDTPTGANGPVVGAVDTASITPTLYDYTFTAASPEQEIAPNPAVNVPFIHKIDVADGSVISQVNIEQLLQNEMLASSVPTITGGTGCTLNSSPPVGTNGGTLSVDCSNVTGTAADDDLHISYTAVVDDVLNGASCAALPILHQGDANAEFPPGSPLASASNNASFVAKHITLQQEVTGNAVNPGDVFTITNNIQISAYSTPNQLIVRDTLADGLAFNSHTSLSVGGTTQTITPSTTTNADGTVSVVYDLSAAGISASAGQSIQIIYTAVVEQVFRQSAQAVLAGDTLPVSSSLSYGLTAGASSCSEGSSASVSISPISISKTIVGGATDFDPGNGITFRLRINVPSGDISSFTVTDFLPLAVFDVSDISSTFSQDIRFSPNDTLGLSPTSVLIDAGTNSIQLAFSNVDNIAGRIIEYDIDAVIGTSPYADGLTLTNIMQVSNTNTDGAQNTLVSPASFEARAPVLEGTLTQTLPTQKDAGGTVEYTLELTNVGGADAFDVAVKVPSAIGLEGAVLVSAEIGGVTASTTGSFATEDFTITGPVAPNAIIEVIFERVISDNVIPVQAITSKALASWAAAIAAAPFPDLETEQSLTVDNLSISTSVDSVSPQGSIGNVVVGDTVTYSTEVTLPESEIDGFTVDLGLPAGFSFVAGSIALDDSSFGGTVDTSPSANATGTVDNGPQVEISFAGTLVTDPDNDSTNNTFSFTFDALVQDSTSNEAITSTQTKQLTSNADFTDRIGAIAASNVSSDFAEHSLSVDTVATNADGATGGFQAGDEVTVVVTITNEGTAPAYDVEFDSIVNGDLFDLTTVSAVTTPSPYTFAYSSPTVSYTASNQTLNVNDSITFSYSAIVKDGVRSGSNFTVTSNATGSSLDGAPAVERVGTSSDDEILNTLAPTVGNLRVINTSESWTGTTSRDIFAIGEVVTYQFDAQLPEGLTVANPANSLLSVSLPNGFAYLDGTALIKADFDTSLTSANEGALSSSDAAIVPVINGRVLNFDLGDISNNDDDSNDETITITFDILVENTRVNNRANRKSVLAEIAYINQASVAQNNSTSARANIGEPNLRFSHTVRPSTVTGGNSVIYEVVLRNLRGTFNLRAWDFEIEQQIPSQLTPVTLPLQSAVLSRGNTNIAACAALSGQVLTVDTSCLPASEQYLGPNENITIQLEATVDPAIRFEEQATSRATAIASSLPGTQGTANATPGLPNADNGERTGERVVNTSGQSVNDYFMINTATVTAESPSINLSASEDTRQVGELLTLTSEIGLPTGSTEDFIVTLQLPNGLRYNNAPIRLTPPATGFSSSLSPVLTPGAGTSQIVLNFGEIANASVNAETLSIEIDVIVDNILGNQNGTRLSAQASLDYASRGQNVPRAEASTLVVEANIELAQTVIVGAIDSDAGDTITYRTQVSNTSAQATAYNVSFADVFEADLFGGATSGSSFINVSVVNPNNEVLLSSTNQPVGDADFAQSTSVVSNDTLSLSGNMLMPPSSSITLEYSVIVSNTASAGAELGNALNVSYNSNQAADSRSGADANSDDDNDSTLDNYNETASSAITLANDIAIQTTLNPIHADNDFAPGESVFIDIRLDVSEGQLSNTLITNALPTGLSFVDLNIQSGTNISYTGGASGLAGAGNNVDIDFGTLTNVADADDTNDFIVVTLEARVQDIPANVDGLVLSNSASASGGSTNVGPSTLDIDIVEPSVTATISASSNVITLGDIATFTVDISAANLAADAFDTEFEIVVPSGFTYQAGTLAGPGIIDDTDPTRLIVDVGTLSTADGLRSFVFEAQLNNGAAIGANFEFEIDNGVHSSVAGTQTQNRSYDFESTLLVMSDDSSFIDATQSLTLALDVNNNGLADPGDRLDKAVVVTNNGPRVSGVTFNEAVPANTAYVAGSLSSSSGTVDDTSGMSVDIGEMQPGATTNINFSFEVAAGTPPGTLIQAQGVVDSDGTIPELTDADGNDANGDQANEIRVGSVSTLTPSVSLSQSISLLNDVDANMAVSEGDVLEISYTISNIGSMALTQVELADLLPAGLSYVPNSLTVSGPPDPADSAGVNAANVDVTLAQVEPNERVTVTLQVSIDAPLVDFDANPNSELFSVQASLESDQTERILSDSNGNAADGAQATTITAVAANVTPTPQIVVSQTYVLTNDIDGDGLVDPGDTVRLLTSVTNTGATAANDVISGQTVPADTSLVAGSEQTSRGVISSAGPNSFEANVGSIQPGETVNTSFDVVIDALSVNTVISSQQNVSGNNFTSVDSDSNGELSDGATPTLINVSVTGAPSYALSTTLTNTSDSATVANNLVQGEVATLELSATVPAGLTRDAQLQFELPAGFTLVSSSAMLKREFDSALGASNNPGNVNSTTSGSFVSAPVSVNGSVVSLNLGNINSADNDADFARYVLSVQLDSSGVVPTAATESFTVGSDLVYNNEILLAQTIASNDVVLVLNNRMPIASNDTLTMNEDGSAITIMPLSNDTDADSGQSLGIVSVGAGSAGGTISLDALNGTIDYQPLPDFFGSEVFTYIISDGAGGFSTGTVTVNVTPSPDAPVANPDTANTNEDVPVTIDVLANDTDADNDTLSVSSASSSEGTVSISPDGDVVFTPNQDFTGVATITYTVDDGNGGTDTATVTVNVAPVNDPPTAAGQSLTTPEDTLLTIDPLLNANDIDGDTLSISNLSTSNGTVSINPDGTLNFVPAPDYTGPVTITYNVDDGNGGSVPVTVTVNVSPVNDPPVANADSATTTEDTAVTVNLLANDSDPDGDTIQVANASSNDGTVSVLPSGDVVFTPNPNFNGTAIINYTVVDSTGAVDTGTASITVAPVNDIPLVPNQIIKALEDTPVTFDPLANGIDLDNDTLTVSAITPSSGSVVTNPDGTITFTPDPDFNGPVSITYTVDDGNGGVINVTVDINVEATIDPPVANPDTATTPEDTPVTINAVANDSDPDGDPLSITAAVSPHGVTSIDSNGDVVFTPNDDFTGEASINYTLSDGTGEVATGTITVTVTPVNDAPIASDQTLVTLEDTALIIDPLLNASDIDGDPLSITNIVVSNGSVSMNADGTLTYTPDANFNGPVTITYFVDDGNGGSVPVTVNINVQATVDAPVANPDTATTSEDQAVTIDVLANDTDADNEALTVVQASSSNGIVSIDANGDLLFTPNADFNGTAIINYVIEDTSGEMASSTVSVTVTPINDAPTAQDISETIAEDTVLNIDVIDAASDADNDTLTISSISVDEGSVTVGPDGTVFYTPPENFVGSALITYTLDDGNGGTVTATIDVTVAEENDEPELEPFDVTVPGNDASIIDILSLVEDVDSTNVSLSSATVPVGTIVINQDGTVTFTPPPGFEGTVIAQVCVQDDQGAQVCAEVTINVVIDNTPPVAFDLDFVTDEDTSLLLDITASDEQNDELTYTILTQPNGVLSGSGPNFTYIPPEGFVGTTTFTYEVSDGQATSQIATVTIEVAPVNDAPIANDDFVDMDSSQTSLIIDVLANDEDPDGDALSIIGATASVGSVSIVDGQLVYVPLTGFVGNDIIEYTITDADGLRSTARVLVSVGRDGQSLNPVIDVPADITIDATGLFTKVDLGVASAVDSNGNPLPVSIIDGLVLYEPGVNTVFYVAEDSEGRRTIASQNVFVNPLITIQNDQTVLEGSRIRVSVHLNGEAPSYPLQVPYTVSGTADSSDHELISGSVTFDNVTETFIEFDSFSDGIEEGTETVVITLSNEVNIGSRFVHVVNIGESNIDPEIDLIPTQNGETRNVVLADGGPVVISSAIRHPDPNNQYQFDWSNTELTLSDIDVDDSTFTFDPSGIAPGVYQINVSITDIDDPSFSDTTVIFIQIVNSFPVLGDDDTDLDGISDVIEGFNDTDGDGIADYLDATSECNVLPEEARSIDRYLVEGDPGVCLRIGNFAFGTQSGGALLYESLLSELNNISPDPIATNVGGIFDFIAYGLPEAGQAYRVVLPQRRPIPTGAVYRKYTITDGWDFFDESGENTLSSAPGEPGFCPPPGDALWENGLIEGYWCVQLQIVDGGPNDADAVANTNVIDPGFVGVVFVQPNSLPDAVDDAIETFVDVPVTIDALANDTDPENDPLTITSVSAFFGSVTVEDGEVVYIPAPGFVGIDEITYGISDANGGTDIAVIRVTVKNNFPPIAVDDVFNAQTRTGITIDALTNDSDPENGPLQIIEATSNDGTVVIRADGRIEFTPNSGSVVRAIINYTIADERGLTDSAVITINIAAQTVRIENKSDGGSLGAYFITMLLIIAAWRRLASAPSLSRSFRAFPADNCYENYDKNYNKNNAWRN</sequence>
<reference evidence="6" key="1">
    <citation type="journal article" date="2019" name="Int. J. Syst. Evol. Microbiol.">
        <title>The Global Catalogue of Microorganisms (GCM) 10K type strain sequencing project: providing services to taxonomists for standard genome sequencing and annotation.</title>
        <authorList>
            <consortium name="The Broad Institute Genomics Platform"/>
            <consortium name="The Broad Institute Genome Sequencing Center for Infectious Disease"/>
            <person name="Wu L."/>
            <person name="Ma J."/>
        </authorList>
    </citation>
    <scope>NUCLEOTIDE SEQUENCE [LARGE SCALE GENOMIC DNA]</scope>
    <source>
        <strain evidence="6">KACC 12507</strain>
    </source>
</reference>
<feature type="region of interest" description="Disordered" evidence="1">
    <location>
        <begin position="1684"/>
        <end position="1706"/>
    </location>
</feature>
<feature type="chain" id="PRO_5045967108" evidence="2">
    <location>
        <begin position="26"/>
        <end position="4459"/>
    </location>
</feature>
<proteinExistence type="predicted"/>
<feature type="signal peptide" evidence="2">
    <location>
        <begin position="1"/>
        <end position="25"/>
    </location>
</feature>
<feature type="domain" description="Cadherin-like" evidence="4">
    <location>
        <begin position="3443"/>
        <end position="3531"/>
    </location>
</feature>
<dbReference type="EMBL" id="JBHSGU010000005">
    <property type="protein sequence ID" value="MFC4701140.1"/>
    <property type="molecule type" value="Genomic_DNA"/>
</dbReference>
<dbReference type="InterPro" id="IPR026466">
    <property type="entry name" value="Fim_isopep_form_D2_dom"/>
</dbReference>
<dbReference type="NCBIfam" id="NF012211">
    <property type="entry name" value="tand_rpt_95"/>
    <property type="match status" value="13"/>
</dbReference>
<protein>
    <submittedName>
        <fullName evidence="5">Tandem-95 repeat protein</fullName>
    </submittedName>
</protein>
<dbReference type="InterPro" id="IPR038081">
    <property type="entry name" value="CalX-like_sf"/>
</dbReference>
<name>A0ABV9LZR3_9ALTE</name>
<feature type="compositionally biased region" description="Polar residues" evidence="1">
    <location>
        <begin position="1350"/>
        <end position="1361"/>
    </location>
</feature>
<dbReference type="Proteomes" id="UP001595897">
    <property type="component" value="Unassembled WGS sequence"/>
</dbReference>
<dbReference type="InterPro" id="IPR041690">
    <property type="entry name" value="Cadherin_5"/>
</dbReference>
<feature type="domain" description="Cadherin-like" evidence="4">
    <location>
        <begin position="3166"/>
        <end position="3256"/>
    </location>
</feature>
<dbReference type="NCBIfam" id="TIGR04226">
    <property type="entry name" value="RrgB_K2N_iso_D2"/>
    <property type="match status" value="1"/>
</dbReference>
<dbReference type="Gene3D" id="2.60.40.740">
    <property type="match status" value="1"/>
</dbReference>
<accession>A0ABV9LZR3</accession>
<evidence type="ECO:0000313" key="5">
    <source>
        <dbReference type="EMBL" id="MFC4701140.1"/>
    </source>
</evidence>
<dbReference type="PANTHER" id="PTHR34720:SF9">
    <property type="entry name" value="BLR4714 PROTEIN"/>
    <property type="match status" value="1"/>
</dbReference>
<dbReference type="Gene3D" id="2.60.40.2810">
    <property type="match status" value="11"/>
</dbReference>
<dbReference type="SUPFAM" id="SSF141072">
    <property type="entry name" value="CalX-like"/>
    <property type="match status" value="1"/>
</dbReference>
<feature type="domain" description="Cadherin-like" evidence="4">
    <location>
        <begin position="3351"/>
        <end position="3439"/>
    </location>
</feature>
<dbReference type="NCBIfam" id="TIGR01451">
    <property type="entry name" value="B_ant_repeat"/>
    <property type="match status" value="2"/>
</dbReference>
<keyword evidence="6" id="KW-1185">Reference proteome</keyword>
<feature type="compositionally biased region" description="Low complexity" evidence="1">
    <location>
        <begin position="2742"/>
        <end position="2756"/>
    </location>
</feature>
<feature type="domain" description="DUF11" evidence="3">
    <location>
        <begin position="2017"/>
        <end position="2110"/>
    </location>
</feature>
<feature type="region of interest" description="Disordered" evidence="1">
    <location>
        <begin position="1350"/>
        <end position="1373"/>
    </location>
</feature>
<feature type="domain" description="Cadherin-like" evidence="4">
    <location>
        <begin position="2798"/>
        <end position="2887"/>
    </location>
</feature>
<dbReference type="PANTHER" id="PTHR34720">
    <property type="entry name" value="MICROCYSTIN DEPENDENT PROTEIN"/>
    <property type="match status" value="1"/>
</dbReference>
<dbReference type="InterPro" id="IPR001434">
    <property type="entry name" value="OmcB-like_DUF11"/>
</dbReference>
<feature type="compositionally biased region" description="Low complexity" evidence="1">
    <location>
        <begin position="1684"/>
        <end position="1693"/>
    </location>
</feature>
<evidence type="ECO:0000256" key="1">
    <source>
        <dbReference type="SAM" id="MobiDB-lite"/>
    </source>
</evidence>